<feature type="domain" description="LIM zinc-binding" evidence="8">
    <location>
        <begin position="314"/>
        <end position="373"/>
    </location>
</feature>
<dbReference type="GO" id="GO:0051371">
    <property type="term" value="F:muscle alpha-actinin binding"/>
    <property type="evidence" value="ECO:0007669"/>
    <property type="project" value="TreeGrafter"/>
</dbReference>
<organism evidence="10 11">
    <name type="scientific">Ramazzottius varieornatus</name>
    <name type="common">Water bear</name>
    <name type="synonym">Tardigrade</name>
    <dbReference type="NCBI Taxonomy" id="947166"/>
    <lineage>
        <taxon>Eukaryota</taxon>
        <taxon>Metazoa</taxon>
        <taxon>Ecdysozoa</taxon>
        <taxon>Tardigrada</taxon>
        <taxon>Eutardigrada</taxon>
        <taxon>Parachela</taxon>
        <taxon>Hypsibioidea</taxon>
        <taxon>Ramazzottiidae</taxon>
        <taxon>Ramazzottius</taxon>
    </lineage>
</organism>
<dbReference type="InterPro" id="IPR050604">
    <property type="entry name" value="PDZ-LIM_domain"/>
</dbReference>
<evidence type="ECO:0008006" key="12">
    <source>
        <dbReference type="Google" id="ProtNLM"/>
    </source>
</evidence>
<dbReference type="Pfam" id="PF00595">
    <property type="entry name" value="PDZ"/>
    <property type="match status" value="1"/>
</dbReference>
<dbReference type="GO" id="GO:0046872">
    <property type="term" value="F:metal ion binding"/>
    <property type="evidence" value="ECO:0007669"/>
    <property type="project" value="UniProtKB-KW"/>
</dbReference>
<keyword evidence="3 6" id="KW-0479">Metal-binding</keyword>
<evidence type="ECO:0000256" key="3">
    <source>
        <dbReference type="ARBA" id="ARBA00022723"/>
    </source>
</evidence>
<evidence type="ECO:0000256" key="2">
    <source>
        <dbReference type="ARBA" id="ARBA00022490"/>
    </source>
</evidence>
<dbReference type="Gene3D" id="2.30.42.10">
    <property type="match status" value="1"/>
</dbReference>
<evidence type="ECO:0000256" key="7">
    <source>
        <dbReference type="SAM" id="MobiDB-lite"/>
    </source>
</evidence>
<gene>
    <name evidence="10" type="primary">RvY_08644-1</name>
    <name evidence="10" type="synonym">RvY_08644.1</name>
    <name evidence="10" type="ORF">RvY_08644</name>
</gene>
<dbReference type="SUPFAM" id="SSF57716">
    <property type="entry name" value="Glucocorticoid receptor-like (DNA-binding domain)"/>
    <property type="match status" value="1"/>
</dbReference>
<dbReference type="FunFam" id="2.30.42.10:FF:000055">
    <property type="entry name" value="PDZ and LIM domain protein 3"/>
    <property type="match status" value="1"/>
</dbReference>
<feature type="region of interest" description="Disordered" evidence="7">
    <location>
        <begin position="251"/>
        <end position="275"/>
    </location>
</feature>
<evidence type="ECO:0000256" key="6">
    <source>
        <dbReference type="PROSITE-ProRule" id="PRU00125"/>
    </source>
</evidence>
<dbReference type="SMART" id="SM00735">
    <property type="entry name" value="ZM"/>
    <property type="match status" value="1"/>
</dbReference>
<dbReference type="SUPFAM" id="SSF50156">
    <property type="entry name" value="PDZ domain-like"/>
    <property type="match status" value="1"/>
</dbReference>
<dbReference type="GO" id="GO:0030036">
    <property type="term" value="P:actin cytoskeleton organization"/>
    <property type="evidence" value="ECO:0007669"/>
    <property type="project" value="TreeGrafter"/>
</dbReference>
<dbReference type="InterPro" id="IPR006643">
    <property type="entry name" value="Zasp-like_motif"/>
</dbReference>
<dbReference type="GO" id="GO:0003779">
    <property type="term" value="F:actin binding"/>
    <property type="evidence" value="ECO:0007669"/>
    <property type="project" value="TreeGrafter"/>
</dbReference>
<proteinExistence type="predicted"/>
<evidence type="ECO:0000259" key="8">
    <source>
        <dbReference type="PROSITE" id="PS50023"/>
    </source>
</evidence>
<dbReference type="Proteomes" id="UP000186922">
    <property type="component" value="Unassembled WGS sequence"/>
</dbReference>
<keyword evidence="11" id="KW-1185">Reference proteome</keyword>
<dbReference type="PROSITE" id="PS50106">
    <property type="entry name" value="PDZ"/>
    <property type="match status" value="1"/>
</dbReference>
<dbReference type="GO" id="GO:0061061">
    <property type="term" value="P:muscle structure development"/>
    <property type="evidence" value="ECO:0007669"/>
    <property type="project" value="TreeGrafter"/>
</dbReference>
<evidence type="ECO:0000256" key="1">
    <source>
        <dbReference type="ARBA" id="ARBA00004496"/>
    </source>
</evidence>
<keyword evidence="2" id="KW-0963">Cytoplasm</keyword>
<evidence type="ECO:0000259" key="9">
    <source>
        <dbReference type="PROSITE" id="PS50106"/>
    </source>
</evidence>
<dbReference type="PANTHER" id="PTHR24214">
    <property type="entry name" value="PDZ AND LIM DOMAIN PROTEIN ZASP"/>
    <property type="match status" value="1"/>
</dbReference>
<feature type="domain" description="PDZ" evidence="9">
    <location>
        <begin position="12"/>
        <end position="98"/>
    </location>
</feature>
<comment type="subcellular location">
    <subcellularLocation>
        <location evidence="1">Cytoplasm</location>
    </subcellularLocation>
</comment>
<protein>
    <recommendedName>
        <fullName evidence="12">PDZ and LIM domain protein Zasp</fullName>
    </recommendedName>
</protein>
<dbReference type="Gene3D" id="2.10.110.10">
    <property type="entry name" value="Cysteine Rich Protein"/>
    <property type="match status" value="1"/>
</dbReference>
<dbReference type="AlphaFoldDB" id="A0A1D1V957"/>
<dbReference type="SMART" id="SM00132">
    <property type="entry name" value="LIM"/>
    <property type="match status" value="1"/>
</dbReference>
<keyword evidence="5 6" id="KW-0440">LIM domain</keyword>
<comment type="caution">
    <text evidence="10">The sequence shown here is derived from an EMBL/GenBank/DDBJ whole genome shotgun (WGS) entry which is preliminary data.</text>
</comment>
<evidence type="ECO:0000256" key="4">
    <source>
        <dbReference type="ARBA" id="ARBA00022833"/>
    </source>
</evidence>
<dbReference type="PANTHER" id="PTHR24214:SF38">
    <property type="entry name" value="PDZ AND LIM DOMAIN PROTEIN ZASP-RELATED"/>
    <property type="match status" value="1"/>
</dbReference>
<keyword evidence="4 6" id="KW-0862">Zinc</keyword>
<reference evidence="10 11" key="1">
    <citation type="journal article" date="2016" name="Nat. Commun.">
        <title>Extremotolerant tardigrade genome and improved radiotolerance of human cultured cells by tardigrade-unique protein.</title>
        <authorList>
            <person name="Hashimoto T."/>
            <person name="Horikawa D.D."/>
            <person name="Saito Y."/>
            <person name="Kuwahara H."/>
            <person name="Kozuka-Hata H."/>
            <person name="Shin-I T."/>
            <person name="Minakuchi Y."/>
            <person name="Ohishi K."/>
            <person name="Motoyama A."/>
            <person name="Aizu T."/>
            <person name="Enomoto A."/>
            <person name="Kondo K."/>
            <person name="Tanaka S."/>
            <person name="Hara Y."/>
            <person name="Koshikawa S."/>
            <person name="Sagara H."/>
            <person name="Miura T."/>
            <person name="Yokobori S."/>
            <person name="Miyagawa K."/>
            <person name="Suzuki Y."/>
            <person name="Kubo T."/>
            <person name="Oyama M."/>
            <person name="Kohara Y."/>
            <person name="Fujiyama A."/>
            <person name="Arakawa K."/>
            <person name="Katayama T."/>
            <person name="Toyoda A."/>
            <person name="Kunieda T."/>
        </authorList>
    </citation>
    <scope>NUCLEOTIDE SEQUENCE [LARGE SCALE GENOMIC DNA]</scope>
    <source>
        <strain evidence="10 11">YOKOZUNA-1</strain>
    </source>
</reference>
<dbReference type="GO" id="GO:0005912">
    <property type="term" value="C:adherens junction"/>
    <property type="evidence" value="ECO:0007669"/>
    <property type="project" value="TreeGrafter"/>
</dbReference>
<evidence type="ECO:0000313" key="10">
    <source>
        <dbReference type="EMBL" id="GAU97325.1"/>
    </source>
</evidence>
<dbReference type="InterPro" id="IPR036034">
    <property type="entry name" value="PDZ_sf"/>
</dbReference>
<dbReference type="InterPro" id="IPR001781">
    <property type="entry name" value="Znf_LIM"/>
</dbReference>
<dbReference type="OrthoDB" id="1293114at2759"/>
<dbReference type="Pfam" id="PF00412">
    <property type="entry name" value="LIM"/>
    <property type="match status" value="1"/>
</dbReference>
<dbReference type="EMBL" id="BDGG01000004">
    <property type="protein sequence ID" value="GAU97325.1"/>
    <property type="molecule type" value="Genomic_DNA"/>
</dbReference>
<evidence type="ECO:0000256" key="5">
    <source>
        <dbReference type="ARBA" id="ARBA00023038"/>
    </source>
</evidence>
<evidence type="ECO:0000313" key="11">
    <source>
        <dbReference type="Proteomes" id="UP000186922"/>
    </source>
</evidence>
<dbReference type="InterPro" id="IPR001478">
    <property type="entry name" value="PDZ"/>
</dbReference>
<name>A0A1D1V957_RAMVA</name>
<dbReference type="STRING" id="947166.A0A1D1V957"/>
<dbReference type="GO" id="GO:0031941">
    <property type="term" value="C:filamentous actin"/>
    <property type="evidence" value="ECO:0007669"/>
    <property type="project" value="TreeGrafter"/>
</dbReference>
<accession>A0A1D1V957</accession>
<dbReference type="PROSITE" id="PS50023">
    <property type="entry name" value="LIM_DOMAIN_2"/>
    <property type="match status" value="1"/>
</dbReference>
<dbReference type="GO" id="GO:0001725">
    <property type="term" value="C:stress fiber"/>
    <property type="evidence" value="ECO:0007669"/>
    <property type="project" value="TreeGrafter"/>
</dbReference>
<dbReference type="CDD" id="cd23068">
    <property type="entry name" value="PDZ_ZASP52-like"/>
    <property type="match status" value="1"/>
</dbReference>
<dbReference type="GO" id="GO:0030018">
    <property type="term" value="C:Z disc"/>
    <property type="evidence" value="ECO:0007669"/>
    <property type="project" value="TreeGrafter"/>
</dbReference>
<dbReference type="SMART" id="SM00228">
    <property type="entry name" value="PDZ"/>
    <property type="match status" value="1"/>
</dbReference>
<sequence length="386" mass="40785">MAHVPQGVFKLTVRMQRDSPNIPWGFRMQGGSDFTNVPLSIAKVTPGSLAEEVGLQPGDVITAVGDPPNPAIHWTHAEAEQVIRQCFDYLVVTIQRGGGRTWEIGRTAAADLPQSSGYPLNSRNAAASTISAALPGASKYGGGSVPAYSQNTGNTYVQHSLAANKQEALPIGAGHNRTAKPFSGAAATYSAQSPIIHNPYNSPMGLYSQNNAMDAYNAHASVLLGPGQGGTTGPSATQQAVSQMDQYGDQYGGSFGNSANNRGQTGGAYGSNNGATSPSIGGQSYQYSNVPIRSVQAPQTMSPEHYQQPINQVPKCAMCQSSIVGVFVRVRGQPMCVGCYKCAKCNIPLKTIGHFVVDDQLYCEQHAKQLTRPGYDGYQSSTVYSS</sequence>